<evidence type="ECO:0000256" key="1">
    <source>
        <dbReference type="ARBA" id="ARBA00004651"/>
    </source>
</evidence>
<keyword evidence="6 9" id="KW-1133">Transmembrane helix</keyword>
<dbReference type="Gene3D" id="3.60.110.10">
    <property type="entry name" value="Carbon-nitrogen hydrolase"/>
    <property type="match status" value="1"/>
</dbReference>
<evidence type="ECO:0000256" key="4">
    <source>
        <dbReference type="ARBA" id="ARBA00022679"/>
    </source>
</evidence>
<gene>
    <name evidence="9 11" type="primary">lnt</name>
    <name evidence="11" type="ORF">HCU74_16280</name>
</gene>
<evidence type="ECO:0000313" key="11">
    <source>
        <dbReference type="EMBL" id="NKI18966.1"/>
    </source>
</evidence>
<accession>A0ABX1GIH2</accession>
<feature type="transmembrane region" description="Helical" evidence="9">
    <location>
        <begin position="50"/>
        <end position="71"/>
    </location>
</feature>
<dbReference type="Pfam" id="PF00795">
    <property type="entry name" value="CN_hydrolase"/>
    <property type="match status" value="1"/>
</dbReference>
<dbReference type="EMBL" id="JAAWWK010000006">
    <property type="protein sequence ID" value="NKI18966.1"/>
    <property type="molecule type" value="Genomic_DNA"/>
</dbReference>
<dbReference type="Proteomes" id="UP000765845">
    <property type="component" value="Unassembled WGS sequence"/>
</dbReference>
<dbReference type="PANTHER" id="PTHR38686">
    <property type="entry name" value="APOLIPOPROTEIN N-ACYLTRANSFERASE"/>
    <property type="match status" value="1"/>
</dbReference>
<dbReference type="InterPro" id="IPR045378">
    <property type="entry name" value="LNT_N"/>
</dbReference>
<comment type="similarity">
    <text evidence="2 9">Belongs to the CN hydrolase family. Apolipoprotein N-acyltransferase subfamily.</text>
</comment>
<keyword evidence="4 9" id="KW-0808">Transferase</keyword>
<protein>
    <recommendedName>
        <fullName evidence="9">Apolipoprotein N-acyltransferase</fullName>
        <shortName evidence="9">ALP N-acyltransferase</shortName>
        <ecNumber evidence="9">2.3.1.269</ecNumber>
    </recommendedName>
</protein>
<dbReference type="InterPro" id="IPR004563">
    <property type="entry name" value="Apolipo_AcylTrfase"/>
</dbReference>
<evidence type="ECO:0000256" key="5">
    <source>
        <dbReference type="ARBA" id="ARBA00022692"/>
    </source>
</evidence>
<feature type="transmembrane region" description="Helical" evidence="9">
    <location>
        <begin position="151"/>
        <end position="175"/>
    </location>
</feature>
<comment type="catalytic activity">
    <reaction evidence="9">
        <text>N-terminal S-1,2-diacyl-sn-glyceryl-L-cysteinyl-[lipoprotein] + a glycerophospholipid = N-acyl-S-1,2-diacyl-sn-glyceryl-L-cysteinyl-[lipoprotein] + a 2-acyl-sn-glycero-3-phospholipid + H(+)</text>
        <dbReference type="Rhea" id="RHEA:48228"/>
        <dbReference type="Rhea" id="RHEA-COMP:14681"/>
        <dbReference type="Rhea" id="RHEA-COMP:14684"/>
        <dbReference type="ChEBI" id="CHEBI:15378"/>
        <dbReference type="ChEBI" id="CHEBI:136912"/>
        <dbReference type="ChEBI" id="CHEBI:140656"/>
        <dbReference type="ChEBI" id="CHEBI:140657"/>
        <dbReference type="ChEBI" id="CHEBI:140660"/>
        <dbReference type="EC" id="2.3.1.269"/>
    </reaction>
</comment>
<feature type="transmembrane region" description="Helical" evidence="9">
    <location>
        <begin position="467"/>
        <end position="486"/>
    </location>
</feature>
<evidence type="ECO:0000256" key="7">
    <source>
        <dbReference type="ARBA" id="ARBA00023136"/>
    </source>
</evidence>
<feature type="transmembrane region" description="Helical" evidence="9">
    <location>
        <begin position="78"/>
        <end position="101"/>
    </location>
</feature>
<dbReference type="PANTHER" id="PTHR38686:SF1">
    <property type="entry name" value="APOLIPOPROTEIN N-ACYLTRANSFERASE"/>
    <property type="match status" value="1"/>
</dbReference>
<dbReference type="CDD" id="cd07571">
    <property type="entry name" value="ALP_N-acyl_transferase"/>
    <property type="match status" value="1"/>
</dbReference>
<evidence type="ECO:0000256" key="9">
    <source>
        <dbReference type="HAMAP-Rule" id="MF_01148"/>
    </source>
</evidence>
<dbReference type="HAMAP" id="MF_01148">
    <property type="entry name" value="Lnt"/>
    <property type="match status" value="1"/>
</dbReference>
<dbReference type="Pfam" id="PF20154">
    <property type="entry name" value="LNT_N"/>
    <property type="match status" value="1"/>
</dbReference>
<keyword evidence="7 9" id="KW-0472">Membrane</keyword>
<dbReference type="InterPro" id="IPR003010">
    <property type="entry name" value="C-N_Hydrolase"/>
</dbReference>
<comment type="pathway">
    <text evidence="9">Protein modification; lipoprotein biosynthesis (N-acyl transfer).</text>
</comment>
<keyword evidence="8 9" id="KW-0012">Acyltransferase</keyword>
<organism evidence="11 12">
    <name type="scientific">Spongiibacter thalassae</name>
    <dbReference type="NCBI Taxonomy" id="2721624"/>
    <lineage>
        <taxon>Bacteria</taxon>
        <taxon>Pseudomonadati</taxon>
        <taxon>Pseudomonadota</taxon>
        <taxon>Gammaproteobacteria</taxon>
        <taxon>Cellvibrionales</taxon>
        <taxon>Spongiibacteraceae</taxon>
        <taxon>Spongiibacter</taxon>
    </lineage>
</organism>
<keyword evidence="12" id="KW-1185">Reference proteome</keyword>
<keyword evidence="5 9" id="KW-0812">Transmembrane</keyword>
<evidence type="ECO:0000256" key="3">
    <source>
        <dbReference type="ARBA" id="ARBA00022475"/>
    </source>
</evidence>
<feature type="domain" description="CN hydrolase" evidence="10">
    <location>
        <begin position="221"/>
        <end position="457"/>
    </location>
</feature>
<comment type="function">
    <text evidence="9">Catalyzes the phospholipid dependent N-acylation of the N-terminal cysteine of apolipoprotein, the last step in lipoprotein maturation.</text>
</comment>
<dbReference type="SUPFAM" id="SSF56317">
    <property type="entry name" value="Carbon-nitrogen hydrolase"/>
    <property type="match status" value="1"/>
</dbReference>
<proteinExistence type="inferred from homology"/>
<feature type="transmembrane region" description="Helical" evidence="9">
    <location>
        <begin position="113"/>
        <end position="139"/>
    </location>
</feature>
<dbReference type="InterPro" id="IPR036526">
    <property type="entry name" value="C-N_Hydrolase_sf"/>
</dbReference>
<reference evidence="11 12" key="1">
    <citation type="submission" date="2020-04" db="EMBL/GenBank/DDBJ databases">
        <authorList>
            <person name="Yoon J."/>
        </authorList>
    </citation>
    <scope>NUCLEOTIDE SEQUENCE [LARGE SCALE GENOMIC DNA]</scope>
    <source>
        <strain evidence="11 12">KMU-166</strain>
    </source>
</reference>
<comment type="caution">
    <text evidence="9">Lacks conserved residue(s) required for the propagation of feature annotation.</text>
</comment>
<comment type="subcellular location">
    <subcellularLocation>
        <location evidence="1 9">Cell membrane</location>
        <topology evidence="1 9">Multi-pass membrane protein</topology>
    </subcellularLocation>
</comment>
<dbReference type="NCBIfam" id="TIGR00546">
    <property type="entry name" value="lnt"/>
    <property type="match status" value="1"/>
</dbReference>
<sequence length="495" mass="54998">MMRMLALIAGALIPLSLAPFNYWWTGPIALAALAACLQHSSPRESLLRGWLFGSGSFLAGVSWIYVAMYVYGNTSAALSALMTGLFCLALGLVTGLFAYSYSRFLRTEGSTNILGFAAAWVIFEWFRGWFMTGFPWLYLGYAHVSTPLSGWAPIVGIYGLSFWTALSGAALYVALRELRSRPLSATLPLLCCGALMLQGQLLTSTEWTQLKERPPLRIGAVQANISQDKKWDYTHYWKTLELYDTQSEKLWADADLVIWPEAAIPALYHHALPFFDYIRERAQANNSALITGVPTRDDEDMYNSVMVISGGEGTYHKQRLVPFGEYVPLAQYIRGLISFFDLPMSSFSWGGPDQGPLQVKDWLLAPSICYEIVYPDLVARSARNADVLFTISNDAWFGKSIGPAQHMEMAQMRALENGRELIRVTGTGITAITDHRGQIKTRIPAHEQALLRGAVSAREGQTPFNRLGSTPIIAGCFLLIAVSVILRRRQPSRKI</sequence>
<dbReference type="RefSeq" id="WP_168451479.1">
    <property type="nucleotide sequence ID" value="NZ_JAAWWK010000006.1"/>
</dbReference>
<dbReference type="PROSITE" id="PS50263">
    <property type="entry name" value="CN_HYDROLASE"/>
    <property type="match status" value="1"/>
</dbReference>
<keyword evidence="3 9" id="KW-1003">Cell membrane</keyword>
<dbReference type="EC" id="2.3.1.269" evidence="9"/>
<evidence type="ECO:0000256" key="2">
    <source>
        <dbReference type="ARBA" id="ARBA00010065"/>
    </source>
</evidence>
<evidence type="ECO:0000256" key="8">
    <source>
        <dbReference type="ARBA" id="ARBA00023315"/>
    </source>
</evidence>
<evidence type="ECO:0000313" key="12">
    <source>
        <dbReference type="Proteomes" id="UP000765845"/>
    </source>
</evidence>
<name>A0ABX1GIH2_9GAMM</name>
<comment type="caution">
    <text evidence="11">The sequence shown here is derived from an EMBL/GenBank/DDBJ whole genome shotgun (WGS) entry which is preliminary data.</text>
</comment>
<evidence type="ECO:0000256" key="6">
    <source>
        <dbReference type="ARBA" id="ARBA00022989"/>
    </source>
</evidence>
<evidence type="ECO:0000259" key="10">
    <source>
        <dbReference type="PROSITE" id="PS50263"/>
    </source>
</evidence>